<gene>
    <name evidence="2" type="ORF">PM001_LOCUS33293</name>
</gene>
<dbReference type="Proteomes" id="UP001162060">
    <property type="component" value="Unassembled WGS sequence"/>
</dbReference>
<feature type="region of interest" description="Disordered" evidence="1">
    <location>
        <begin position="1438"/>
        <end position="1463"/>
    </location>
</feature>
<reference evidence="2" key="1">
    <citation type="submission" date="2024-01" db="EMBL/GenBank/DDBJ databases">
        <authorList>
            <person name="Webb A."/>
        </authorList>
    </citation>
    <scope>NUCLEOTIDE SEQUENCE</scope>
    <source>
        <strain evidence="2">Pm1</strain>
    </source>
</reference>
<feature type="compositionally biased region" description="Basic and acidic residues" evidence="1">
    <location>
        <begin position="1439"/>
        <end position="1448"/>
    </location>
</feature>
<protein>
    <submittedName>
        <fullName evidence="2">Uncharacterized protein</fullName>
    </submittedName>
</protein>
<evidence type="ECO:0000313" key="3">
    <source>
        <dbReference type="Proteomes" id="UP001162060"/>
    </source>
</evidence>
<name>A0AAV1VPF7_9STRA</name>
<comment type="caution">
    <text evidence="2">The sequence shown here is derived from an EMBL/GenBank/DDBJ whole genome shotgun (WGS) entry which is preliminary data.</text>
</comment>
<organism evidence="2 3">
    <name type="scientific">Peronospora matthiolae</name>
    <dbReference type="NCBI Taxonomy" id="2874970"/>
    <lineage>
        <taxon>Eukaryota</taxon>
        <taxon>Sar</taxon>
        <taxon>Stramenopiles</taxon>
        <taxon>Oomycota</taxon>
        <taxon>Peronosporomycetes</taxon>
        <taxon>Peronosporales</taxon>
        <taxon>Peronosporaceae</taxon>
        <taxon>Peronospora</taxon>
    </lineage>
</organism>
<sequence>MEIAAAALDRSVRALFTPSTAATTSSSPHPLCECILEQAPPPDWQYLRRFPVLKHHVLRQFRSVAREVELMPQTPRKRKKQSTWQQSSDLDEYKAVCLASLCQKLAQCQLFTLDSADLLEKVVLLESLDVLRRVIGGKILPLRARMLLLGWILQSQVRTGVETAVQRWIQEVCEKLLEEVMEVAATGGSGEGLPLKRVRTRADCGKQEMERQESSRENRSCRFCRDGASSDIFWSKFGSGEFLVECTQRAARVLEKAGESYATSKAMVALSAFWDVLPTGEVTSSRKTGRSRKRSEISSMITETTIEPSLTVLAYQKIGKTAARSSANETRAFQTMWTSVWERELKHTTQIGRITLGDAVRHCSKADAFASMLLLPKARMQVTHLPGFCVVLGVIESLSVDVSKIISAFALVWNSSDSGSFQRLTTLTRTSVSSTRRILRSYVSELLKSRSFRYATISSSSDTSSAWSRTSPLGLLYSLFEIFSEPGPSKQQDSCYFRQWDVFMSQASIEVSGMDSVQNGITWCLFLEKCMLGVGAKALTTSHRDMNFLRSFQGYCNAIMYGILVTGGEVISSGDSIQRQLIREEGDRQVVRRLLVQMMTTFEETWTIHLIVQLLRAGASVQLSSKIDQRGVKHLLFPALVSFMKSTSKAHLNEGMTRQQQFATIAWDVYQSSHTKEAPTRANRWGFRAMVQLDIMPELLECYSRDKVIHGETRATLEFVSEVLQSALHCPPMLEVGLLKFLSAVKARTEQDSSITSNPLEQELVSHSSNVLQRLLRAVRFADLEQTYQLMSQIKDTVGTLGELRQQLERWFSFVEVNGAAFVGKESRLELSVLCTRLIRWFPNEFANMRFLLMTSLDSHLVFALKAFVKEAGKLSDQAHRSVLSSAATSLLTSAVRIEMALHLYLSAAAFPDLETLTVLLIKAVVKCRSPDAFDHLAKVVQKNGRMLLPETAVATLSSPLRGLEFLNCDIQQDEDDDDGRMASLKSQRAKSIIYQENTLKLLAKSASIFDGGLSWSAALFSAQSAVTWLPSLFDYVLQTDFCDGARRADLLFKCLNDLKRQTDGGERVLRNAYWIAAVLNTALVSCSSRIAGAYADLDTDIRDRLLAVTGDVLQLVSIGTSTAMAQTDCNKSGATVRLDEILGLLGLSKFARLVIADHCANWSCERLISDKAYRALQTVVSSAWNAETRRSQDTKAVMPAVQLFVPFANWLKAALVYSQSFLVGPSARIRRWERTFTSYVTDLYLHLEFEDVSCDLLRTWLTTWITCNIARGQDEAQLLALLPSQVALFRRLALTSYHELPPRCEQNRASTSIWRLVFVALTLAVDTSENPAEIDQAAELILYTLTTLELVELSASSDFLQFSCIKDVEPFFQELKRFLWQLRCCACSTAQMCCLLQYPLELLVCCFVCKIPAHFKSESQQFLQRVRDTLSTNNEDVSNVRESHVEGGKSIGLESSSKEDCDTEDTACQSQATTLELTEVEDFFHLWADEMFLKYDYFDQERCIAVVEVMQAAMVPGRSKKRETD</sequence>
<evidence type="ECO:0000256" key="1">
    <source>
        <dbReference type="SAM" id="MobiDB-lite"/>
    </source>
</evidence>
<proteinExistence type="predicted"/>
<accession>A0AAV1VPF7</accession>
<evidence type="ECO:0000313" key="2">
    <source>
        <dbReference type="EMBL" id="CAK7948143.1"/>
    </source>
</evidence>
<dbReference type="EMBL" id="CAKLBY020000393">
    <property type="protein sequence ID" value="CAK7948143.1"/>
    <property type="molecule type" value="Genomic_DNA"/>
</dbReference>